<dbReference type="Proteomes" id="UP000297549">
    <property type="component" value="Unassembled WGS sequence"/>
</dbReference>
<evidence type="ECO:0000313" key="1">
    <source>
        <dbReference type="EMBL" id="TGE24036.1"/>
    </source>
</evidence>
<sequence length="90" mass="9789">MQQIAILVHGFAIPVQQIGNPVHGNAVPLHRFVILVQQIVVLVQQIGNPEQQIAIPVLPPGVLLLTRTKLLYCNGVSVLRSGNQELLGQE</sequence>
<organism evidence="1 2">
    <name type="scientific">Hymenobacter aquaticus</name>
    <dbReference type="NCBI Taxonomy" id="1867101"/>
    <lineage>
        <taxon>Bacteria</taxon>
        <taxon>Pseudomonadati</taxon>
        <taxon>Bacteroidota</taxon>
        <taxon>Cytophagia</taxon>
        <taxon>Cytophagales</taxon>
        <taxon>Hymenobacteraceae</taxon>
        <taxon>Hymenobacter</taxon>
    </lineage>
</organism>
<reference evidence="1 2" key="1">
    <citation type="submission" date="2019-04" db="EMBL/GenBank/DDBJ databases">
        <authorList>
            <person name="Feng G."/>
            <person name="Zhang J."/>
            <person name="Zhu H."/>
        </authorList>
    </citation>
    <scope>NUCLEOTIDE SEQUENCE [LARGE SCALE GENOMIC DNA]</scope>
    <source>
        <strain evidence="1 2">JCM 31653</strain>
    </source>
</reference>
<dbReference type="AlphaFoldDB" id="A0A4Z0Q3J7"/>
<evidence type="ECO:0000313" key="2">
    <source>
        <dbReference type="Proteomes" id="UP000297549"/>
    </source>
</evidence>
<dbReference type="EMBL" id="SRLC01000001">
    <property type="protein sequence ID" value="TGE24036.1"/>
    <property type="molecule type" value="Genomic_DNA"/>
</dbReference>
<keyword evidence="2" id="KW-1185">Reference proteome</keyword>
<accession>A0A4Z0Q3J7</accession>
<proteinExistence type="predicted"/>
<gene>
    <name evidence="1" type="ORF">E5K00_02135</name>
</gene>
<protein>
    <submittedName>
        <fullName evidence="1">Uncharacterized protein</fullName>
    </submittedName>
</protein>
<dbReference type="RefSeq" id="WP_135461213.1">
    <property type="nucleotide sequence ID" value="NZ_SRLC01000001.1"/>
</dbReference>
<name>A0A4Z0Q3J7_9BACT</name>
<comment type="caution">
    <text evidence="1">The sequence shown here is derived from an EMBL/GenBank/DDBJ whole genome shotgun (WGS) entry which is preliminary data.</text>
</comment>